<dbReference type="Proteomes" id="UP000015100">
    <property type="component" value="Unassembled WGS sequence"/>
</dbReference>
<feature type="domain" description="BTB" evidence="2">
    <location>
        <begin position="66"/>
        <end position="138"/>
    </location>
</feature>
<reference evidence="3 4" key="1">
    <citation type="journal article" date="2013" name="PLoS Genet.">
        <title>Genomic mechanisms accounting for the adaptation to parasitism in nematode-trapping fungi.</title>
        <authorList>
            <person name="Meerupati T."/>
            <person name="Andersson K.M."/>
            <person name="Friman E."/>
            <person name="Kumar D."/>
            <person name="Tunlid A."/>
            <person name="Ahren D."/>
        </authorList>
    </citation>
    <scope>NUCLEOTIDE SEQUENCE [LARGE SCALE GENOMIC DNA]</scope>
    <source>
        <strain evidence="3 4">CBS 200.50</strain>
    </source>
</reference>
<keyword evidence="4" id="KW-1185">Reference proteome</keyword>
<dbReference type="AlphaFoldDB" id="S8AS35"/>
<protein>
    <recommendedName>
        <fullName evidence="2">BTB domain-containing protein</fullName>
    </recommendedName>
</protein>
<evidence type="ECO:0000256" key="1">
    <source>
        <dbReference type="SAM" id="MobiDB-lite"/>
    </source>
</evidence>
<dbReference type="Pfam" id="PF00651">
    <property type="entry name" value="BTB"/>
    <property type="match status" value="1"/>
</dbReference>
<comment type="caution">
    <text evidence="3">The sequence shown here is derived from an EMBL/GenBank/DDBJ whole genome shotgun (WGS) entry which is preliminary data.</text>
</comment>
<accession>S8AS35</accession>
<evidence type="ECO:0000313" key="3">
    <source>
        <dbReference type="EMBL" id="EPS45795.1"/>
    </source>
</evidence>
<gene>
    <name evidence="3" type="ORF">H072_185</name>
</gene>
<dbReference type="CDD" id="cd18186">
    <property type="entry name" value="BTB_POZ_ZBTB_KLHL-like"/>
    <property type="match status" value="1"/>
</dbReference>
<dbReference type="SMART" id="SM00225">
    <property type="entry name" value="BTB"/>
    <property type="match status" value="1"/>
</dbReference>
<name>S8AS35_DACHA</name>
<dbReference type="STRING" id="1284197.S8AS35"/>
<dbReference type="HOGENOM" id="CLU_1034480_0_0_1"/>
<evidence type="ECO:0000259" key="2">
    <source>
        <dbReference type="PROSITE" id="PS50097"/>
    </source>
</evidence>
<feature type="compositionally biased region" description="Pro residues" evidence="1">
    <location>
        <begin position="40"/>
        <end position="52"/>
    </location>
</feature>
<dbReference type="Gene3D" id="3.30.710.10">
    <property type="entry name" value="Potassium Channel Kv1.1, Chain A"/>
    <property type="match status" value="1"/>
</dbReference>
<feature type="region of interest" description="Disordered" evidence="1">
    <location>
        <begin position="1"/>
        <end position="53"/>
    </location>
</feature>
<reference evidence="4" key="2">
    <citation type="submission" date="2013-04" db="EMBL/GenBank/DDBJ databases">
        <title>Genomic mechanisms accounting for the adaptation to parasitism in nematode-trapping fungi.</title>
        <authorList>
            <person name="Ahren D.G."/>
        </authorList>
    </citation>
    <scope>NUCLEOTIDE SEQUENCE [LARGE SCALE GENOMIC DNA]</scope>
    <source>
        <strain evidence="4">CBS 200.50</strain>
    </source>
</reference>
<organism evidence="3 4">
    <name type="scientific">Dactylellina haptotyla (strain CBS 200.50)</name>
    <name type="common">Nematode-trapping fungus</name>
    <name type="synonym">Monacrosporium haptotylum</name>
    <dbReference type="NCBI Taxonomy" id="1284197"/>
    <lineage>
        <taxon>Eukaryota</taxon>
        <taxon>Fungi</taxon>
        <taxon>Dikarya</taxon>
        <taxon>Ascomycota</taxon>
        <taxon>Pezizomycotina</taxon>
        <taxon>Orbiliomycetes</taxon>
        <taxon>Orbiliales</taxon>
        <taxon>Orbiliaceae</taxon>
        <taxon>Dactylellina</taxon>
    </lineage>
</organism>
<dbReference type="PROSITE" id="PS50097">
    <property type="entry name" value="BTB"/>
    <property type="match status" value="1"/>
</dbReference>
<sequence length="303" mass="34052">MDDLRQPLLSSPRGRKVADEGMSPHVSPRSQPTPKSANPPRRPPSSRPPAIPPDSLLKLLSSHQYSDVTVIVGTGENLRIYRLHRNIICTKSRYLQSACQYHMLFNTQNPQIQLPELLPPIFDIVLEWIYGDILVLEVHQPLILSLYRATTFLQLHGLKIQIAKQVAKMLKHKRKNGTAINFDGFEIVRGMFEHAGSPSYFTSLRKCTDELALANNIPPEIIQTEILKGNTVDEWSSKFWMALAVSYQKALHATVCSECRAIVTTRTSLDRQCCHCSDSELGVPHMGHPGKNRVRFNGAKDGV</sequence>
<dbReference type="SUPFAM" id="SSF54695">
    <property type="entry name" value="POZ domain"/>
    <property type="match status" value="1"/>
</dbReference>
<dbReference type="InterPro" id="IPR011333">
    <property type="entry name" value="SKP1/BTB/POZ_sf"/>
</dbReference>
<evidence type="ECO:0000313" key="4">
    <source>
        <dbReference type="Proteomes" id="UP000015100"/>
    </source>
</evidence>
<proteinExistence type="predicted"/>
<dbReference type="OrthoDB" id="6359816at2759"/>
<dbReference type="OMA" id="HRNIICT"/>
<dbReference type="InterPro" id="IPR000210">
    <property type="entry name" value="BTB/POZ_dom"/>
</dbReference>
<dbReference type="EMBL" id="AQGS01000003">
    <property type="protein sequence ID" value="EPS45795.1"/>
    <property type="molecule type" value="Genomic_DNA"/>
</dbReference>